<keyword evidence="10" id="KW-1185">Reference proteome</keyword>
<dbReference type="CDD" id="cd00067">
    <property type="entry name" value="GAL4"/>
    <property type="match status" value="1"/>
</dbReference>
<dbReference type="OrthoDB" id="1600564at2759"/>
<proteinExistence type="predicted"/>
<sequence length="642" mass="70810">MASTTNSTTTESTDAREHESPRDDTYAAPYGSSCVNCSQAKCRCIYSKAGGRCQRCQRLDKECRPSATRRVTTRKSNVSKSTPKTTRLEEKLEDLVSLLRAGVQPGNISTTMLKHLAQPSENHKSTSNAASPLGPSDASMGSSRPGSVYAPHGNGAASTPEASLLDGGSLSSGTSSENEMEPTGVQAEECLTFYITQMLPFFPCMYIPPGTTSQKLRRDRPFSWLCIMAVSCKSSAQRRVLFDRIKQIAAQKLVHEYSCRDLDVLQGLLIYLGWSNQQVYNKANIYVFAQLATGIVYEMGLFKPEAKGKHMLLCVHTEPHENRSEPPRHIMDERRAVLGCFLLTSCIATFLQQSDSLRWTPHMDECLRLLEEQQECANDGILAQQVRLQLVMDKLSLGRWYGGSSKSLESMRPSPAVYLRPMQAQLQSQLQAIMSRLSSNPKGYKIILLHHYNTSLSLHESALTKGAIAFMSNVTFEHLDYLYGCLDATKSWFDVFLSIPPVEYVGFPFAVFAQMVQNLSTLYQLSTLDSLLWDTANVRRTADVLQILDTIVANMGQVAALNGLVGDPGGDVFSNIAQMYRAVRVGWETRLEPDPGSGAANLAPSLPIPALPGPDPLSNAFPPMDDNDWLTDMLNTMDQANG</sequence>
<keyword evidence="6" id="KW-0539">Nucleus</keyword>
<dbReference type="GO" id="GO:0008270">
    <property type="term" value="F:zinc ion binding"/>
    <property type="evidence" value="ECO:0007669"/>
    <property type="project" value="InterPro"/>
</dbReference>
<evidence type="ECO:0000256" key="4">
    <source>
        <dbReference type="ARBA" id="ARBA00023125"/>
    </source>
</evidence>
<evidence type="ECO:0000256" key="6">
    <source>
        <dbReference type="ARBA" id="ARBA00023242"/>
    </source>
</evidence>
<dbReference type="AlphaFoldDB" id="A0A1R3RVZ0"/>
<evidence type="ECO:0000256" key="1">
    <source>
        <dbReference type="ARBA" id="ARBA00004123"/>
    </source>
</evidence>
<dbReference type="PROSITE" id="PS00463">
    <property type="entry name" value="ZN2_CY6_FUNGAL_1"/>
    <property type="match status" value="1"/>
</dbReference>
<dbReference type="STRING" id="602072.A0A1R3RVZ0"/>
<dbReference type="PANTHER" id="PTHR31845:SF32">
    <property type="entry name" value="MISCELLANEOUS ZN(II)2CYS6 TRANSCRIPTION FACTOR (EUROFUNG)-RELATED"/>
    <property type="match status" value="1"/>
</dbReference>
<feature type="compositionally biased region" description="Polar residues" evidence="7">
    <location>
        <begin position="74"/>
        <end position="85"/>
    </location>
</feature>
<evidence type="ECO:0000313" key="10">
    <source>
        <dbReference type="Proteomes" id="UP000188318"/>
    </source>
</evidence>
<keyword evidence="3" id="KW-0805">Transcription regulation</keyword>
<dbReference type="InterPro" id="IPR001138">
    <property type="entry name" value="Zn2Cys6_DnaBD"/>
</dbReference>
<dbReference type="GO" id="GO:0005634">
    <property type="term" value="C:nucleus"/>
    <property type="evidence" value="ECO:0007669"/>
    <property type="project" value="UniProtKB-SubCell"/>
</dbReference>
<feature type="compositionally biased region" description="Basic and acidic residues" evidence="7">
    <location>
        <begin position="13"/>
        <end position="25"/>
    </location>
</feature>
<evidence type="ECO:0000256" key="5">
    <source>
        <dbReference type="ARBA" id="ARBA00023163"/>
    </source>
</evidence>
<dbReference type="GO" id="GO:0000976">
    <property type="term" value="F:transcription cis-regulatory region binding"/>
    <property type="evidence" value="ECO:0007669"/>
    <property type="project" value="TreeGrafter"/>
</dbReference>
<comment type="subcellular location">
    <subcellularLocation>
        <location evidence="1">Nucleus</location>
    </subcellularLocation>
</comment>
<feature type="compositionally biased region" description="Low complexity" evidence="7">
    <location>
        <begin position="163"/>
        <end position="176"/>
    </location>
</feature>
<dbReference type="PANTHER" id="PTHR31845">
    <property type="entry name" value="FINGER DOMAIN PROTEIN, PUTATIVE-RELATED"/>
    <property type="match status" value="1"/>
</dbReference>
<evidence type="ECO:0000256" key="2">
    <source>
        <dbReference type="ARBA" id="ARBA00022833"/>
    </source>
</evidence>
<protein>
    <recommendedName>
        <fullName evidence="8">Zn(2)-C6 fungal-type domain-containing protein</fullName>
    </recommendedName>
</protein>
<dbReference type="InterPro" id="IPR051089">
    <property type="entry name" value="prtT"/>
</dbReference>
<organism evidence="9 10">
    <name type="scientific">Aspergillus carbonarius (strain ITEM 5010)</name>
    <dbReference type="NCBI Taxonomy" id="602072"/>
    <lineage>
        <taxon>Eukaryota</taxon>
        <taxon>Fungi</taxon>
        <taxon>Dikarya</taxon>
        <taxon>Ascomycota</taxon>
        <taxon>Pezizomycotina</taxon>
        <taxon>Eurotiomycetes</taxon>
        <taxon>Eurotiomycetidae</taxon>
        <taxon>Eurotiales</taxon>
        <taxon>Aspergillaceae</taxon>
        <taxon>Aspergillus</taxon>
        <taxon>Aspergillus subgen. Circumdati</taxon>
    </lineage>
</organism>
<feature type="region of interest" description="Disordered" evidence="7">
    <location>
        <begin position="1"/>
        <end position="25"/>
    </location>
</feature>
<dbReference type="Proteomes" id="UP000188318">
    <property type="component" value="Unassembled WGS sequence"/>
</dbReference>
<keyword evidence="5" id="KW-0804">Transcription</keyword>
<evidence type="ECO:0000259" key="8">
    <source>
        <dbReference type="PROSITE" id="PS00463"/>
    </source>
</evidence>
<dbReference type="EMBL" id="KV907495">
    <property type="protein sequence ID" value="OOF98665.1"/>
    <property type="molecule type" value="Genomic_DNA"/>
</dbReference>
<dbReference type="OMA" id="DINWMTQ"/>
<dbReference type="InterPro" id="IPR036864">
    <property type="entry name" value="Zn2-C6_fun-type_DNA-bd_sf"/>
</dbReference>
<keyword evidence="4" id="KW-0238">DNA-binding</keyword>
<evidence type="ECO:0000256" key="7">
    <source>
        <dbReference type="SAM" id="MobiDB-lite"/>
    </source>
</evidence>
<gene>
    <name evidence="9" type="ORF">ASPCADRAFT_139950</name>
</gene>
<evidence type="ECO:0000256" key="3">
    <source>
        <dbReference type="ARBA" id="ARBA00023015"/>
    </source>
</evidence>
<accession>A0A1R3RVZ0</accession>
<feature type="compositionally biased region" description="Low complexity" evidence="7">
    <location>
        <begin position="1"/>
        <end position="12"/>
    </location>
</feature>
<evidence type="ECO:0000313" key="9">
    <source>
        <dbReference type="EMBL" id="OOF98665.1"/>
    </source>
</evidence>
<dbReference type="GO" id="GO:0000981">
    <property type="term" value="F:DNA-binding transcription factor activity, RNA polymerase II-specific"/>
    <property type="evidence" value="ECO:0007669"/>
    <property type="project" value="InterPro"/>
</dbReference>
<dbReference type="Gene3D" id="4.10.240.10">
    <property type="entry name" value="Zn(2)-C6 fungal-type DNA-binding domain"/>
    <property type="match status" value="1"/>
</dbReference>
<dbReference type="VEuPathDB" id="FungiDB:ASPCADRAFT_139950"/>
<feature type="domain" description="Zn(2)-C6 fungal-type" evidence="8">
    <location>
        <begin position="33"/>
        <end position="63"/>
    </location>
</feature>
<name>A0A1R3RVZ0_ASPC5</name>
<feature type="region of interest" description="Disordered" evidence="7">
    <location>
        <begin position="64"/>
        <end position="86"/>
    </location>
</feature>
<feature type="region of interest" description="Disordered" evidence="7">
    <location>
        <begin position="117"/>
        <end position="182"/>
    </location>
</feature>
<reference evidence="10" key="1">
    <citation type="journal article" date="2017" name="Genome Biol.">
        <title>Comparative genomics reveals high biological diversity and specific adaptations in the industrially and medically important fungal genus Aspergillus.</title>
        <authorList>
            <person name="de Vries R.P."/>
            <person name="Riley R."/>
            <person name="Wiebenga A."/>
            <person name="Aguilar-Osorio G."/>
            <person name="Amillis S."/>
            <person name="Uchima C.A."/>
            <person name="Anderluh G."/>
            <person name="Asadollahi M."/>
            <person name="Askin M."/>
            <person name="Barry K."/>
            <person name="Battaglia E."/>
            <person name="Bayram O."/>
            <person name="Benocci T."/>
            <person name="Braus-Stromeyer S.A."/>
            <person name="Caldana C."/>
            <person name="Canovas D."/>
            <person name="Cerqueira G.C."/>
            <person name="Chen F."/>
            <person name="Chen W."/>
            <person name="Choi C."/>
            <person name="Clum A."/>
            <person name="Dos Santos R.A."/>
            <person name="Damasio A.R."/>
            <person name="Diallinas G."/>
            <person name="Emri T."/>
            <person name="Fekete E."/>
            <person name="Flipphi M."/>
            <person name="Freyberg S."/>
            <person name="Gallo A."/>
            <person name="Gournas C."/>
            <person name="Habgood R."/>
            <person name="Hainaut M."/>
            <person name="Harispe M.L."/>
            <person name="Henrissat B."/>
            <person name="Hilden K.S."/>
            <person name="Hope R."/>
            <person name="Hossain A."/>
            <person name="Karabika E."/>
            <person name="Karaffa L."/>
            <person name="Karanyi Z."/>
            <person name="Krasevec N."/>
            <person name="Kuo A."/>
            <person name="Kusch H."/>
            <person name="LaButti K."/>
            <person name="Lagendijk E.L."/>
            <person name="Lapidus A."/>
            <person name="Levasseur A."/>
            <person name="Lindquist E."/>
            <person name="Lipzen A."/>
            <person name="Logrieco A.F."/>
            <person name="MacCabe A."/>
            <person name="Maekelae M.R."/>
            <person name="Malavazi I."/>
            <person name="Melin P."/>
            <person name="Meyer V."/>
            <person name="Mielnichuk N."/>
            <person name="Miskei M."/>
            <person name="Molnar A.P."/>
            <person name="Mule G."/>
            <person name="Ngan C.Y."/>
            <person name="Orejas M."/>
            <person name="Orosz E."/>
            <person name="Ouedraogo J.P."/>
            <person name="Overkamp K.M."/>
            <person name="Park H.-S."/>
            <person name="Perrone G."/>
            <person name="Piumi F."/>
            <person name="Punt P.J."/>
            <person name="Ram A.F."/>
            <person name="Ramon A."/>
            <person name="Rauscher S."/>
            <person name="Record E."/>
            <person name="Riano-Pachon D.M."/>
            <person name="Robert V."/>
            <person name="Roehrig J."/>
            <person name="Ruller R."/>
            <person name="Salamov A."/>
            <person name="Salih N.S."/>
            <person name="Samson R.A."/>
            <person name="Sandor E."/>
            <person name="Sanguinetti M."/>
            <person name="Schuetze T."/>
            <person name="Sepcic K."/>
            <person name="Shelest E."/>
            <person name="Sherlock G."/>
            <person name="Sophianopoulou V."/>
            <person name="Squina F.M."/>
            <person name="Sun H."/>
            <person name="Susca A."/>
            <person name="Todd R.B."/>
            <person name="Tsang A."/>
            <person name="Unkles S.E."/>
            <person name="van de Wiele N."/>
            <person name="van Rossen-Uffink D."/>
            <person name="Oliveira J.V."/>
            <person name="Vesth T.C."/>
            <person name="Visser J."/>
            <person name="Yu J.-H."/>
            <person name="Zhou M."/>
            <person name="Andersen M.R."/>
            <person name="Archer D.B."/>
            <person name="Baker S.E."/>
            <person name="Benoit I."/>
            <person name="Brakhage A.A."/>
            <person name="Braus G.H."/>
            <person name="Fischer R."/>
            <person name="Frisvad J.C."/>
            <person name="Goldman G.H."/>
            <person name="Houbraken J."/>
            <person name="Oakley B."/>
            <person name="Pocsi I."/>
            <person name="Scazzocchio C."/>
            <person name="Seiboth B."/>
            <person name="vanKuyk P.A."/>
            <person name="Wortman J."/>
            <person name="Dyer P.S."/>
            <person name="Grigoriev I.V."/>
        </authorList>
    </citation>
    <scope>NUCLEOTIDE SEQUENCE [LARGE SCALE GENOMIC DNA]</scope>
    <source>
        <strain evidence="10">ITEM 5010</strain>
    </source>
</reference>
<keyword evidence="2" id="KW-0862">Zinc</keyword>
<dbReference type="GO" id="GO:0009893">
    <property type="term" value="P:positive regulation of metabolic process"/>
    <property type="evidence" value="ECO:0007669"/>
    <property type="project" value="UniProtKB-ARBA"/>
</dbReference>